<protein>
    <submittedName>
        <fullName evidence="2">Uncharacterized protein</fullName>
    </submittedName>
</protein>
<evidence type="ECO:0000313" key="3">
    <source>
        <dbReference type="Proteomes" id="UP000000763"/>
    </source>
</evidence>
<reference evidence="3" key="2">
    <citation type="journal article" date="2008" name="Nucleic Acids Res.">
        <title>The rice annotation project database (RAP-DB): 2008 update.</title>
        <authorList>
            <consortium name="The rice annotation project (RAP)"/>
        </authorList>
    </citation>
    <scope>GENOME REANNOTATION</scope>
    <source>
        <strain evidence="3">cv. Nipponbare</strain>
    </source>
</reference>
<dbReference type="EMBL" id="AP004667">
    <property type="protein sequence ID" value="BAC98580.1"/>
    <property type="molecule type" value="Genomic_DNA"/>
</dbReference>
<proteinExistence type="predicted"/>
<evidence type="ECO:0000256" key="1">
    <source>
        <dbReference type="SAM" id="MobiDB-lite"/>
    </source>
</evidence>
<evidence type="ECO:0000313" key="2">
    <source>
        <dbReference type="EMBL" id="BAC98580.1"/>
    </source>
</evidence>
<accession>Q6ZA72</accession>
<reference evidence="3" key="1">
    <citation type="journal article" date="2005" name="Nature">
        <title>The map-based sequence of the rice genome.</title>
        <authorList>
            <consortium name="International rice genome sequencing project (IRGSP)"/>
            <person name="Matsumoto T."/>
            <person name="Wu J."/>
            <person name="Kanamori H."/>
            <person name="Katayose Y."/>
            <person name="Fujisawa M."/>
            <person name="Namiki N."/>
            <person name="Mizuno H."/>
            <person name="Yamamoto K."/>
            <person name="Antonio B.A."/>
            <person name="Baba T."/>
            <person name="Sakata K."/>
            <person name="Nagamura Y."/>
            <person name="Aoki H."/>
            <person name="Arikawa K."/>
            <person name="Arita K."/>
            <person name="Bito T."/>
            <person name="Chiden Y."/>
            <person name="Fujitsuka N."/>
            <person name="Fukunaka R."/>
            <person name="Hamada M."/>
            <person name="Harada C."/>
            <person name="Hayashi A."/>
            <person name="Hijishita S."/>
            <person name="Honda M."/>
            <person name="Hosokawa S."/>
            <person name="Ichikawa Y."/>
            <person name="Idonuma A."/>
            <person name="Iijima M."/>
            <person name="Ikeda M."/>
            <person name="Ikeno M."/>
            <person name="Ito K."/>
            <person name="Ito S."/>
            <person name="Ito T."/>
            <person name="Ito Y."/>
            <person name="Ito Y."/>
            <person name="Iwabuchi A."/>
            <person name="Kamiya K."/>
            <person name="Karasawa W."/>
            <person name="Kurita K."/>
            <person name="Katagiri S."/>
            <person name="Kikuta A."/>
            <person name="Kobayashi H."/>
            <person name="Kobayashi N."/>
            <person name="Machita K."/>
            <person name="Maehara T."/>
            <person name="Masukawa M."/>
            <person name="Mizubayashi T."/>
            <person name="Mukai Y."/>
            <person name="Nagasaki H."/>
            <person name="Nagata Y."/>
            <person name="Naito S."/>
            <person name="Nakashima M."/>
            <person name="Nakama Y."/>
            <person name="Nakamichi Y."/>
            <person name="Nakamura M."/>
            <person name="Meguro A."/>
            <person name="Negishi M."/>
            <person name="Ohta I."/>
            <person name="Ohta T."/>
            <person name="Okamoto M."/>
            <person name="Ono N."/>
            <person name="Saji S."/>
            <person name="Sakaguchi M."/>
            <person name="Sakai K."/>
            <person name="Shibata M."/>
            <person name="Shimokawa T."/>
            <person name="Song J."/>
            <person name="Takazaki Y."/>
            <person name="Terasawa K."/>
            <person name="Tsugane M."/>
            <person name="Tsuji K."/>
            <person name="Ueda S."/>
            <person name="Waki K."/>
            <person name="Yamagata H."/>
            <person name="Yamamoto M."/>
            <person name="Yamamoto S."/>
            <person name="Yamane H."/>
            <person name="Yoshiki S."/>
            <person name="Yoshihara R."/>
            <person name="Yukawa K."/>
            <person name="Zhong H."/>
            <person name="Yano M."/>
            <person name="Yuan Q."/>
            <person name="Ouyang S."/>
            <person name="Liu J."/>
            <person name="Jones K.M."/>
            <person name="Gansberger K."/>
            <person name="Moffat K."/>
            <person name="Hill J."/>
            <person name="Bera J."/>
            <person name="Fadrosh D."/>
            <person name="Jin S."/>
            <person name="Johri S."/>
            <person name="Kim M."/>
            <person name="Overton L."/>
            <person name="Reardon M."/>
            <person name="Tsitrin T."/>
            <person name="Vuong H."/>
            <person name="Weaver B."/>
            <person name="Ciecko A."/>
            <person name="Tallon L."/>
            <person name="Jackson J."/>
            <person name="Pai G."/>
            <person name="Aken S.V."/>
            <person name="Utterback T."/>
            <person name="Reidmuller S."/>
            <person name="Feldblyum T."/>
            <person name="Hsiao J."/>
            <person name="Zismann V."/>
            <person name="Iobst S."/>
            <person name="de Vazeille A.R."/>
            <person name="Buell C.R."/>
            <person name="Ying K."/>
            <person name="Li Y."/>
            <person name="Lu T."/>
            <person name="Huang Y."/>
            <person name="Zhao Q."/>
            <person name="Feng Q."/>
            <person name="Zhang L."/>
            <person name="Zhu J."/>
            <person name="Weng Q."/>
            <person name="Mu J."/>
            <person name="Lu Y."/>
            <person name="Fan D."/>
            <person name="Liu Y."/>
            <person name="Guan J."/>
            <person name="Zhang Y."/>
            <person name="Yu S."/>
            <person name="Liu X."/>
            <person name="Zhang Y."/>
            <person name="Hong G."/>
            <person name="Han B."/>
            <person name="Choisne N."/>
            <person name="Demange N."/>
            <person name="Orjeda G."/>
            <person name="Samain S."/>
            <person name="Cattolico L."/>
            <person name="Pelletier E."/>
            <person name="Couloux A."/>
            <person name="Segurens B."/>
            <person name="Wincker P."/>
            <person name="D'Hont A."/>
            <person name="Scarpelli C."/>
            <person name="Weissenbach J."/>
            <person name="Salanoubat M."/>
            <person name="Quetier F."/>
            <person name="Yu Y."/>
            <person name="Kim H.R."/>
            <person name="Rambo T."/>
            <person name="Currie J."/>
            <person name="Collura K."/>
            <person name="Luo M."/>
            <person name="Yang T."/>
            <person name="Ammiraju J.S.S."/>
            <person name="Engler F."/>
            <person name="Soderlund C."/>
            <person name="Wing R.A."/>
            <person name="Palmer L.E."/>
            <person name="de la Bastide M."/>
            <person name="Spiegel L."/>
            <person name="Nascimento L."/>
            <person name="Zutavern T."/>
            <person name="O'Shaughnessy A."/>
            <person name="Dike S."/>
            <person name="Dedhia N."/>
            <person name="Preston R."/>
            <person name="Balija V."/>
            <person name="McCombie W.R."/>
            <person name="Chow T."/>
            <person name="Chen H."/>
            <person name="Chung M."/>
            <person name="Chen C."/>
            <person name="Shaw J."/>
            <person name="Wu H."/>
            <person name="Hsiao K."/>
            <person name="Chao Y."/>
            <person name="Chu M."/>
            <person name="Cheng C."/>
            <person name="Hour A."/>
            <person name="Lee P."/>
            <person name="Lin S."/>
            <person name="Lin Y."/>
            <person name="Liou J."/>
            <person name="Liu S."/>
            <person name="Hsing Y."/>
            <person name="Raghuvanshi S."/>
            <person name="Mohanty A."/>
            <person name="Bharti A.K."/>
            <person name="Gaur A."/>
            <person name="Gupta V."/>
            <person name="Kumar D."/>
            <person name="Ravi V."/>
            <person name="Vij S."/>
            <person name="Kapur A."/>
            <person name="Khurana P."/>
            <person name="Khurana P."/>
            <person name="Khurana J.P."/>
            <person name="Tyagi A.K."/>
            <person name="Gaikwad K."/>
            <person name="Singh A."/>
            <person name="Dalal V."/>
            <person name="Srivastava S."/>
            <person name="Dixit A."/>
            <person name="Pal A.K."/>
            <person name="Ghazi I.A."/>
            <person name="Yadav M."/>
            <person name="Pandit A."/>
            <person name="Bhargava A."/>
            <person name="Sureshbabu K."/>
            <person name="Batra K."/>
            <person name="Sharma T.R."/>
            <person name="Mohapatra T."/>
            <person name="Singh N.K."/>
            <person name="Messing J."/>
            <person name="Nelson A.B."/>
            <person name="Fuks G."/>
            <person name="Kavchok S."/>
            <person name="Keizer G."/>
            <person name="Linton E."/>
            <person name="Llaca V."/>
            <person name="Song R."/>
            <person name="Tanyolac B."/>
            <person name="Young S."/>
            <person name="Ho-Il K."/>
            <person name="Hahn J.H."/>
            <person name="Sangsakoo G."/>
            <person name="Vanavichit A."/>
            <person name="de Mattos Luiz.A.T."/>
            <person name="Zimmer P.D."/>
            <person name="Malone G."/>
            <person name="Dellagostin O."/>
            <person name="de Oliveira A.C."/>
            <person name="Bevan M."/>
            <person name="Bancroft I."/>
            <person name="Minx P."/>
            <person name="Cordum H."/>
            <person name="Wilson R."/>
            <person name="Cheng Z."/>
            <person name="Jin W."/>
            <person name="Jiang J."/>
            <person name="Leong S.A."/>
            <person name="Iwama H."/>
            <person name="Gojobori T."/>
            <person name="Itoh T."/>
            <person name="Niimura Y."/>
            <person name="Fujii Y."/>
            <person name="Habara T."/>
            <person name="Sakai H."/>
            <person name="Sato Y."/>
            <person name="Wilson G."/>
            <person name="Kumar K."/>
            <person name="McCouch S."/>
            <person name="Juretic N."/>
            <person name="Hoen D."/>
            <person name="Wright S."/>
            <person name="Bruskiewich R."/>
            <person name="Bureau T."/>
            <person name="Miyao A."/>
            <person name="Hirochika H."/>
            <person name="Nishikawa T."/>
            <person name="Kadowaki K."/>
            <person name="Sugiura M."/>
            <person name="Burr B."/>
            <person name="Sasaki T."/>
        </authorList>
    </citation>
    <scope>NUCLEOTIDE SEQUENCE [LARGE SCALE GENOMIC DNA]</scope>
    <source>
        <strain evidence="3">cv. Nipponbare</strain>
    </source>
</reference>
<feature type="compositionally biased region" description="Basic and acidic residues" evidence="1">
    <location>
        <begin position="101"/>
        <end position="119"/>
    </location>
</feature>
<dbReference type="Proteomes" id="UP000000763">
    <property type="component" value="Chromosome 8"/>
</dbReference>
<organism evidence="2 3">
    <name type="scientific">Oryza sativa subsp. japonica</name>
    <name type="common">Rice</name>
    <dbReference type="NCBI Taxonomy" id="39947"/>
    <lineage>
        <taxon>Eukaryota</taxon>
        <taxon>Viridiplantae</taxon>
        <taxon>Streptophyta</taxon>
        <taxon>Embryophyta</taxon>
        <taxon>Tracheophyta</taxon>
        <taxon>Spermatophyta</taxon>
        <taxon>Magnoliopsida</taxon>
        <taxon>Liliopsida</taxon>
        <taxon>Poales</taxon>
        <taxon>Poaceae</taxon>
        <taxon>BOP clade</taxon>
        <taxon>Oryzoideae</taxon>
        <taxon>Oryzeae</taxon>
        <taxon>Oryzinae</taxon>
        <taxon>Oryza</taxon>
        <taxon>Oryza sativa</taxon>
    </lineage>
</organism>
<feature type="region of interest" description="Disordered" evidence="1">
    <location>
        <begin position="95"/>
        <end position="132"/>
    </location>
</feature>
<name>Q6ZA72_ORYSJ</name>
<dbReference type="AlphaFoldDB" id="Q6ZA72"/>
<sequence length="162" mass="17641">MPSPPLEAYCGRAAPSSAPAACCGHVASVAALPCHGNRRVGRRLVGEAGVRRPATATTREQEGLPPRRRYRHWWRNKVSHLEWARWRKSVAVWQNTSSCSTHRDSGSPRRHTQGDLRIDDGDDASLSSSLFPGSAPAATLPLLSPRHRPPDLLSCVAGSRPI</sequence>
<gene>
    <name evidence="2" type="primary">P0433E10.16</name>
</gene>